<dbReference type="InterPro" id="IPR036683">
    <property type="entry name" value="CO_DH_flav_C_dom_sf"/>
</dbReference>
<dbReference type="GO" id="GO:0005506">
    <property type="term" value="F:iron ion binding"/>
    <property type="evidence" value="ECO:0007669"/>
    <property type="project" value="InterPro"/>
</dbReference>
<keyword evidence="11" id="KW-1185">Reference proteome</keyword>
<dbReference type="RefSeq" id="WP_072365505.1">
    <property type="nucleotide sequence ID" value="NZ_CP139972.1"/>
</dbReference>
<dbReference type="InterPro" id="IPR006058">
    <property type="entry name" value="2Fe2S_fd_BS"/>
</dbReference>
<evidence type="ECO:0000259" key="6">
    <source>
        <dbReference type="PROSITE" id="PS51085"/>
    </source>
</evidence>
<evidence type="ECO:0000313" key="10">
    <source>
        <dbReference type="Proteomes" id="UP000183788"/>
    </source>
</evidence>
<dbReference type="SUPFAM" id="SSF56176">
    <property type="entry name" value="FAD-binding/transporter-associated domain-like"/>
    <property type="match status" value="1"/>
</dbReference>
<dbReference type="InterPro" id="IPR001041">
    <property type="entry name" value="2Fe-2S_ferredoxin-type"/>
</dbReference>
<dbReference type="PANTHER" id="PTHR45444:SF3">
    <property type="entry name" value="XANTHINE DEHYDROGENASE"/>
    <property type="match status" value="1"/>
</dbReference>
<name>A0A1K1SST4_9BACT</name>
<dbReference type="GO" id="GO:0071949">
    <property type="term" value="F:FAD binding"/>
    <property type="evidence" value="ECO:0007669"/>
    <property type="project" value="InterPro"/>
</dbReference>
<proteinExistence type="predicted"/>
<evidence type="ECO:0000313" key="8">
    <source>
        <dbReference type="EMBL" id="SFW86941.1"/>
    </source>
</evidence>
<gene>
    <name evidence="8" type="ORF">SAMN05661012_05995</name>
    <name evidence="9" type="ORF">SR876_29485</name>
</gene>
<keyword evidence="2" id="KW-0479">Metal-binding</keyword>
<keyword evidence="4" id="KW-0560">Oxidoreductase</keyword>
<dbReference type="SUPFAM" id="SSF54292">
    <property type="entry name" value="2Fe-2S ferredoxin-like"/>
    <property type="match status" value="1"/>
</dbReference>
<evidence type="ECO:0000256" key="2">
    <source>
        <dbReference type="ARBA" id="ARBA00022723"/>
    </source>
</evidence>
<dbReference type="SUPFAM" id="SSF47741">
    <property type="entry name" value="CO dehydrogenase ISP C-domain like"/>
    <property type="match status" value="1"/>
</dbReference>
<dbReference type="Proteomes" id="UP001326715">
    <property type="component" value="Chromosome"/>
</dbReference>
<reference evidence="8 10" key="1">
    <citation type="submission" date="2016-11" db="EMBL/GenBank/DDBJ databases">
        <authorList>
            <person name="Jaros S."/>
            <person name="Januszkiewicz K."/>
            <person name="Wedrychowicz H."/>
        </authorList>
    </citation>
    <scope>NUCLEOTIDE SEQUENCE [LARGE SCALE GENOMIC DNA]</scope>
    <source>
        <strain evidence="8 10">DSM 784</strain>
    </source>
</reference>
<dbReference type="InterPro" id="IPR036884">
    <property type="entry name" value="2Fe-2S-bd_dom_sf"/>
</dbReference>
<keyword evidence="3" id="KW-0274">FAD</keyword>
<dbReference type="PANTHER" id="PTHR45444">
    <property type="entry name" value="XANTHINE DEHYDROGENASE"/>
    <property type="match status" value="1"/>
</dbReference>
<dbReference type="GO" id="GO:0051537">
    <property type="term" value="F:2 iron, 2 sulfur cluster binding"/>
    <property type="evidence" value="ECO:0007669"/>
    <property type="project" value="InterPro"/>
</dbReference>
<protein>
    <submittedName>
        <fullName evidence="9">FAD binding domain-containing protein</fullName>
    </submittedName>
    <submittedName>
        <fullName evidence="8">Xanthine dehydrogenase small subunit</fullName>
    </submittedName>
</protein>
<dbReference type="SMART" id="SM01092">
    <property type="entry name" value="CO_deh_flav_C"/>
    <property type="match status" value="1"/>
</dbReference>
<evidence type="ECO:0000259" key="7">
    <source>
        <dbReference type="PROSITE" id="PS51387"/>
    </source>
</evidence>
<evidence type="ECO:0000313" key="9">
    <source>
        <dbReference type="EMBL" id="WQG89066.1"/>
    </source>
</evidence>
<evidence type="ECO:0000256" key="3">
    <source>
        <dbReference type="ARBA" id="ARBA00022827"/>
    </source>
</evidence>
<dbReference type="Pfam" id="PF00111">
    <property type="entry name" value="Fer2"/>
    <property type="match status" value="1"/>
</dbReference>
<dbReference type="Pfam" id="PF00941">
    <property type="entry name" value="FAD_binding_5"/>
    <property type="match status" value="1"/>
</dbReference>
<dbReference type="InterPro" id="IPR036318">
    <property type="entry name" value="FAD-bd_PCMH-like_sf"/>
</dbReference>
<dbReference type="Gene3D" id="3.30.465.10">
    <property type="match status" value="1"/>
</dbReference>
<dbReference type="InterPro" id="IPR016208">
    <property type="entry name" value="Ald_Oxase/xanthine_DH-like"/>
</dbReference>
<dbReference type="SUPFAM" id="SSF55447">
    <property type="entry name" value="CO dehydrogenase flavoprotein C-terminal domain-like"/>
    <property type="match status" value="1"/>
</dbReference>
<dbReference type="Gene3D" id="3.30.390.50">
    <property type="entry name" value="CO dehydrogenase flavoprotein, C-terminal domain"/>
    <property type="match status" value="1"/>
</dbReference>
<dbReference type="PROSITE" id="PS51387">
    <property type="entry name" value="FAD_PCMH"/>
    <property type="match status" value="1"/>
</dbReference>
<keyword evidence="5" id="KW-0408">Iron</keyword>
<dbReference type="STRING" id="1004.SAMN05661012_05995"/>
<dbReference type="InterPro" id="IPR016169">
    <property type="entry name" value="FAD-bd_PCMH_sub2"/>
</dbReference>
<evidence type="ECO:0000256" key="1">
    <source>
        <dbReference type="ARBA" id="ARBA00022630"/>
    </source>
</evidence>
<dbReference type="InterPro" id="IPR002888">
    <property type="entry name" value="2Fe-2S-bd"/>
</dbReference>
<dbReference type="Pfam" id="PF03450">
    <property type="entry name" value="CO_deh_flav_C"/>
    <property type="match status" value="1"/>
</dbReference>
<dbReference type="Pfam" id="PF01799">
    <property type="entry name" value="Fer2_2"/>
    <property type="match status" value="1"/>
</dbReference>
<feature type="domain" description="2Fe-2S ferredoxin-type" evidence="6">
    <location>
        <begin position="1"/>
        <end position="84"/>
    </location>
</feature>
<keyword evidence="1" id="KW-0285">Flavoprotein</keyword>
<organism evidence="8 10">
    <name type="scientific">Chitinophaga sancti</name>
    <dbReference type="NCBI Taxonomy" id="1004"/>
    <lineage>
        <taxon>Bacteria</taxon>
        <taxon>Pseudomonadati</taxon>
        <taxon>Bacteroidota</taxon>
        <taxon>Chitinophagia</taxon>
        <taxon>Chitinophagales</taxon>
        <taxon>Chitinophagaceae</taxon>
        <taxon>Chitinophaga</taxon>
    </lineage>
</organism>
<dbReference type="EMBL" id="CP140154">
    <property type="protein sequence ID" value="WQG89066.1"/>
    <property type="molecule type" value="Genomic_DNA"/>
</dbReference>
<dbReference type="PROSITE" id="PS00197">
    <property type="entry name" value="2FE2S_FER_1"/>
    <property type="match status" value="1"/>
</dbReference>
<dbReference type="InterPro" id="IPR005107">
    <property type="entry name" value="CO_DH_flav_C"/>
</dbReference>
<dbReference type="Gene3D" id="3.10.20.30">
    <property type="match status" value="1"/>
</dbReference>
<dbReference type="AlphaFoldDB" id="A0A1K1SST4"/>
<evidence type="ECO:0000313" key="11">
    <source>
        <dbReference type="Proteomes" id="UP001326715"/>
    </source>
</evidence>
<dbReference type="InterPro" id="IPR002346">
    <property type="entry name" value="Mopterin_DH_FAD-bd"/>
</dbReference>
<dbReference type="CDD" id="cd00207">
    <property type="entry name" value="fer2"/>
    <property type="match status" value="1"/>
</dbReference>
<dbReference type="Proteomes" id="UP000183788">
    <property type="component" value="Unassembled WGS sequence"/>
</dbReference>
<dbReference type="InterPro" id="IPR036010">
    <property type="entry name" value="2Fe-2S_ferredoxin-like_sf"/>
</dbReference>
<dbReference type="GO" id="GO:0016491">
    <property type="term" value="F:oxidoreductase activity"/>
    <property type="evidence" value="ECO:0007669"/>
    <property type="project" value="UniProtKB-KW"/>
</dbReference>
<sequence>MLRFILNNDDIGTSLPPGMLLLDFIRYHQHLPGTKTGCNEGDCGACTILAGELQEGTMHYRSFTSCLTPLGNVRGKHVVTIEGINLPHSLTAVQYAMQECAATQCGFCSPGFVMSLTGFCLSHKAPTLSNAIAAIDGNICRCTGYKSIERAAARITQILEARNGTTPAQFAAGAQILPDYFVEIPARLAALHSSLESANDVAAQPIGGGTDLYVQQHDALKLKALRFLYDQPALKGIRQENNKCIMGAATTVTELMTSPILQAYFPYLSKYLKKISSTQIRNMATLAGNFVNASPIGDLSIFFLALDATLILSDGQKERELPLRNFFKGYKLLNKSPGEYIRGLWFNLPSQHTLFNFEKVSKRTHLDIASVNTAISITMHYDMIDEIRIAAGGVGPVPLLLKETARFMRGKLMTESLIREASFLLQTEVSPISDARGTEDYKRLLLAQLFKAHFITLFPQLETAILIR</sequence>
<dbReference type="InterPro" id="IPR012675">
    <property type="entry name" value="Beta-grasp_dom_sf"/>
</dbReference>
<evidence type="ECO:0000256" key="4">
    <source>
        <dbReference type="ARBA" id="ARBA00023002"/>
    </source>
</evidence>
<dbReference type="InterPro" id="IPR016166">
    <property type="entry name" value="FAD-bd_PCMH"/>
</dbReference>
<accession>A0A1K1SST4</accession>
<dbReference type="PROSITE" id="PS51085">
    <property type="entry name" value="2FE2S_FER_2"/>
    <property type="match status" value="1"/>
</dbReference>
<dbReference type="Gene3D" id="1.10.150.120">
    <property type="entry name" value="[2Fe-2S]-binding domain"/>
    <property type="match status" value="1"/>
</dbReference>
<dbReference type="EMBL" id="FPIZ01000030">
    <property type="protein sequence ID" value="SFW86941.1"/>
    <property type="molecule type" value="Genomic_DNA"/>
</dbReference>
<feature type="domain" description="FAD-binding PCMH-type" evidence="7">
    <location>
        <begin position="174"/>
        <end position="351"/>
    </location>
</feature>
<evidence type="ECO:0000256" key="5">
    <source>
        <dbReference type="ARBA" id="ARBA00023004"/>
    </source>
</evidence>
<reference evidence="9 11" key="2">
    <citation type="submission" date="2023-11" db="EMBL/GenBank/DDBJ databases">
        <title>MicrobeMod: A computational toolkit for identifying prokaryotic methylation and restriction-modification with nanopore sequencing.</title>
        <authorList>
            <person name="Crits-Christoph A."/>
            <person name="Kang S.C."/>
            <person name="Lee H."/>
            <person name="Ostrov N."/>
        </authorList>
    </citation>
    <scope>NUCLEOTIDE SEQUENCE [LARGE SCALE GENOMIC DNA]</scope>
    <source>
        <strain evidence="9 11">ATCC 23090</strain>
    </source>
</reference>